<evidence type="ECO:0000313" key="2">
    <source>
        <dbReference type="EMBL" id="MVN88638.1"/>
    </source>
</evidence>
<dbReference type="AlphaFoldDB" id="A0A7C9LN24"/>
<feature type="compositionally biased region" description="Basic and acidic residues" evidence="1">
    <location>
        <begin position="77"/>
        <end position="86"/>
    </location>
</feature>
<organism evidence="2 3">
    <name type="scientific">Deinococcus arboris</name>
    <dbReference type="NCBI Taxonomy" id="2682977"/>
    <lineage>
        <taxon>Bacteria</taxon>
        <taxon>Thermotogati</taxon>
        <taxon>Deinococcota</taxon>
        <taxon>Deinococci</taxon>
        <taxon>Deinococcales</taxon>
        <taxon>Deinococcaceae</taxon>
        <taxon>Deinococcus</taxon>
    </lineage>
</organism>
<protein>
    <submittedName>
        <fullName evidence="2">Uncharacterized protein</fullName>
    </submittedName>
</protein>
<accession>A0A7C9LN24</accession>
<keyword evidence="3" id="KW-1185">Reference proteome</keyword>
<dbReference type="Proteomes" id="UP000483286">
    <property type="component" value="Unassembled WGS sequence"/>
</dbReference>
<evidence type="ECO:0000256" key="1">
    <source>
        <dbReference type="SAM" id="MobiDB-lite"/>
    </source>
</evidence>
<dbReference type="EMBL" id="WQLB01000031">
    <property type="protein sequence ID" value="MVN88638.1"/>
    <property type="molecule type" value="Genomic_DNA"/>
</dbReference>
<reference evidence="2 3" key="1">
    <citation type="submission" date="2019-12" db="EMBL/GenBank/DDBJ databases">
        <title>Deinococcus sp. HMF7620 Genome sequencing and assembly.</title>
        <authorList>
            <person name="Kang H."/>
            <person name="Kim H."/>
            <person name="Joh K."/>
        </authorList>
    </citation>
    <scope>NUCLEOTIDE SEQUENCE [LARGE SCALE GENOMIC DNA]</scope>
    <source>
        <strain evidence="2 3">HMF7620</strain>
    </source>
</reference>
<evidence type="ECO:0000313" key="3">
    <source>
        <dbReference type="Proteomes" id="UP000483286"/>
    </source>
</evidence>
<feature type="region of interest" description="Disordered" evidence="1">
    <location>
        <begin position="47"/>
        <end position="86"/>
    </location>
</feature>
<sequence length="86" mass="8976">MSDKEQWFEGKADAPEGVIPGVGKVGPGVKVLARSLEHAEALKATGYYKASTAPKLDTPESEDDAKAGQTLAPDAPAPEKRAKDGK</sequence>
<proteinExistence type="predicted"/>
<gene>
    <name evidence="2" type="ORF">GO986_18030</name>
</gene>
<dbReference type="RefSeq" id="WP_157460698.1">
    <property type="nucleotide sequence ID" value="NZ_WQLB01000031.1"/>
</dbReference>
<comment type="caution">
    <text evidence="2">The sequence shown here is derived from an EMBL/GenBank/DDBJ whole genome shotgun (WGS) entry which is preliminary data.</text>
</comment>
<feature type="compositionally biased region" description="Basic and acidic residues" evidence="1">
    <location>
        <begin position="1"/>
        <end position="14"/>
    </location>
</feature>
<feature type="region of interest" description="Disordered" evidence="1">
    <location>
        <begin position="1"/>
        <end position="24"/>
    </location>
</feature>
<name>A0A7C9LN24_9DEIO</name>